<dbReference type="PROSITE" id="PS50077">
    <property type="entry name" value="HEAT_REPEAT"/>
    <property type="match status" value="3"/>
</dbReference>
<dbReference type="InterPro" id="IPR056810">
    <property type="entry name" value="GNC1-like_N"/>
</dbReference>
<organism evidence="7 8">
    <name type="scientific">Anopheles minimus</name>
    <dbReference type="NCBI Taxonomy" id="112268"/>
    <lineage>
        <taxon>Eukaryota</taxon>
        <taxon>Metazoa</taxon>
        <taxon>Ecdysozoa</taxon>
        <taxon>Arthropoda</taxon>
        <taxon>Hexapoda</taxon>
        <taxon>Insecta</taxon>
        <taxon>Pterygota</taxon>
        <taxon>Neoptera</taxon>
        <taxon>Endopterygota</taxon>
        <taxon>Diptera</taxon>
        <taxon>Nematocera</taxon>
        <taxon>Culicoidea</taxon>
        <taxon>Culicidae</taxon>
        <taxon>Anophelinae</taxon>
        <taxon>Anopheles</taxon>
    </lineage>
</organism>
<dbReference type="InterPro" id="IPR029071">
    <property type="entry name" value="Ubiquitin-like_domsf"/>
</dbReference>
<dbReference type="InterPro" id="IPR011989">
    <property type="entry name" value="ARM-like"/>
</dbReference>
<dbReference type="FunFam" id="1.25.10.10:FF:000162">
    <property type="entry name" value="GCN1, eIF2 alpha kinase activator homolog"/>
    <property type="match status" value="1"/>
</dbReference>
<dbReference type="InterPro" id="IPR034085">
    <property type="entry name" value="TOG"/>
</dbReference>
<dbReference type="GO" id="GO:0034198">
    <property type="term" value="P:cellular response to amino acid starvation"/>
    <property type="evidence" value="ECO:0007669"/>
    <property type="project" value="TreeGrafter"/>
</dbReference>
<dbReference type="Pfam" id="PF25801">
    <property type="entry name" value="HEAT_GCN1_C_2"/>
    <property type="match status" value="1"/>
</dbReference>
<dbReference type="SMART" id="SM01349">
    <property type="entry name" value="TOG"/>
    <property type="match status" value="1"/>
</dbReference>
<dbReference type="Pfam" id="PF24993">
    <property type="entry name" value="GNC1_N"/>
    <property type="match status" value="1"/>
</dbReference>
<evidence type="ECO:0000313" key="7">
    <source>
        <dbReference type="EnsemblMetazoa" id="AMIN003511-PA"/>
    </source>
</evidence>
<dbReference type="PANTHER" id="PTHR23346">
    <property type="entry name" value="TRANSLATIONAL ACTIVATOR GCN1-RELATED"/>
    <property type="match status" value="1"/>
</dbReference>
<dbReference type="InterPro" id="IPR016024">
    <property type="entry name" value="ARM-type_fold"/>
</dbReference>
<evidence type="ECO:0000256" key="4">
    <source>
        <dbReference type="PROSITE-ProRule" id="PRU00103"/>
    </source>
</evidence>
<name>A0A182VZK6_9DIPT</name>
<evidence type="ECO:0000256" key="1">
    <source>
        <dbReference type="ARBA" id="ARBA00007366"/>
    </source>
</evidence>
<evidence type="ECO:0000313" key="8">
    <source>
        <dbReference type="Proteomes" id="UP000075920"/>
    </source>
</evidence>
<dbReference type="PANTHER" id="PTHR23346:SF7">
    <property type="entry name" value="STALLED RIBOSOME SENSOR GCN1"/>
    <property type="match status" value="1"/>
</dbReference>
<dbReference type="SUPFAM" id="SSF48371">
    <property type="entry name" value="ARM repeat"/>
    <property type="match status" value="4"/>
</dbReference>
<dbReference type="Pfam" id="PF23271">
    <property type="entry name" value="HEAT_GCN1"/>
    <property type="match status" value="1"/>
</dbReference>
<keyword evidence="2" id="KW-0597">Phosphoprotein</keyword>
<dbReference type="InterPro" id="IPR021133">
    <property type="entry name" value="HEAT_type_2"/>
</dbReference>
<dbReference type="STRING" id="112268.A0A182VZK6"/>
<reference evidence="7" key="2">
    <citation type="submission" date="2020-05" db="UniProtKB">
        <authorList>
            <consortium name="EnsemblMetazoa"/>
        </authorList>
    </citation>
    <scope>IDENTIFICATION</scope>
    <source>
        <strain evidence="7">MINIMUS1</strain>
    </source>
</reference>
<comment type="similarity">
    <text evidence="1">Belongs to the GCN1 family.</text>
</comment>
<dbReference type="Pfam" id="PF11976">
    <property type="entry name" value="Rad60-SLD"/>
    <property type="match status" value="1"/>
</dbReference>
<dbReference type="GO" id="GO:0019887">
    <property type="term" value="F:protein kinase regulator activity"/>
    <property type="evidence" value="ECO:0007669"/>
    <property type="project" value="TreeGrafter"/>
</dbReference>
<dbReference type="Gene3D" id="1.25.10.10">
    <property type="entry name" value="Leucine-rich Repeat Variant"/>
    <property type="match status" value="7"/>
</dbReference>
<evidence type="ECO:0000259" key="6">
    <source>
        <dbReference type="PROSITE" id="PS50053"/>
    </source>
</evidence>
<evidence type="ECO:0000256" key="2">
    <source>
        <dbReference type="ARBA" id="ARBA00022553"/>
    </source>
</evidence>
<reference evidence="8" key="1">
    <citation type="submission" date="2013-03" db="EMBL/GenBank/DDBJ databases">
        <title>The Genome Sequence of Anopheles minimus MINIMUS1.</title>
        <authorList>
            <consortium name="The Broad Institute Genomics Platform"/>
            <person name="Neafsey D.E."/>
            <person name="Walton C."/>
            <person name="Walker B."/>
            <person name="Young S.K."/>
            <person name="Zeng Q."/>
            <person name="Gargeya S."/>
            <person name="Fitzgerald M."/>
            <person name="Haas B."/>
            <person name="Abouelleil A."/>
            <person name="Allen A.W."/>
            <person name="Alvarado L."/>
            <person name="Arachchi H.M."/>
            <person name="Berlin A.M."/>
            <person name="Chapman S.B."/>
            <person name="Gainer-Dewar J."/>
            <person name="Goldberg J."/>
            <person name="Griggs A."/>
            <person name="Gujja S."/>
            <person name="Hansen M."/>
            <person name="Howarth C."/>
            <person name="Imamovic A."/>
            <person name="Ireland A."/>
            <person name="Larimer J."/>
            <person name="McCowan C."/>
            <person name="Murphy C."/>
            <person name="Pearson M."/>
            <person name="Poon T.W."/>
            <person name="Priest M."/>
            <person name="Roberts A."/>
            <person name="Saif S."/>
            <person name="Shea T."/>
            <person name="Sisk P."/>
            <person name="Sykes S."/>
            <person name="Wortman J."/>
            <person name="Nusbaum C."/>
            <person name="Birren B."/>
        </authorList>
    </citation>
    <scope>NUCLEOTIDE SEQUENCE [LARGE SCALE GENOMIC DNA]</scope>
    <source>
        <strain evidence="8">MINIMUS1</strain>
    </source>
</reference>
<dbReference type="FunFam" id="1.25.10.10:FF:000090">
    <property type="entry name" value="eIF-2-alpha kinase activator GCN1"/>
    <property type="match status" value="1"/>
</dbReference>
<accession>A0A182VZK6</accession>
<dbReference type="InterPro" id="IPR057546">
    <property type="entry name" value="HEAT_GCN1"/>
</dbReference>
<dbReference type="Proteomes" id="UP000075920">
    <property type="component" value="Unassembled WGS sequence"/>
</dbReference>
<keyword evidence="8" id="KW-1185">Reference proteome</keyword>
<dbReference type="CDD" id="cd16115">
    <property type="entry name" value="Ubl_SUMO2_3_4"/>
    <property type="match status" value="1"/>
</dbReference>
<dbReference type="SMART" id="SM00213">
    <property type="entry name" value="UBQ"/>
    <property type="match status" value="1"/>
</dbReference>
<evidence type="ECO:0000256" key="3">
    <source>
        <dbReference type="ARBA" id="ARBA00022737"/>
    </source>
</evidence>
<feature type="repeat" description="HEAT" evidence="4">
    <location>
        <begin position="1621"/>
        <end position="1658"/>
    </location>
</feature>
<proteinExistence type="inferred from homology"/>
<feature type="repeat" description="HEAT" evidence="4">
    <location>
        <begin position="1740"/>
        <end position="1778"/>
    </location>
</feature>
<dbReference type="InterPro" id="IPR022617">
    <property type="entry name" value="Rad60/SUMO-like_dom"/>
</dbReference>
<sequence length="2757" mass="303433">MADDKKDSKSSESEHINLKVLGQDNAVVQFKIKKHTPLRKLMNAYCDRAGLSLQVVRFRFDGQPINENDTPTTLEMEEGDTIEVYQQQTGGGGVNQMADAELAKALKDLPNRVLNVPIEERPELFQNVIAVLPNPGINATIVRGICKVIGTTLTKYKDAESQTLVKELLVAVLKQHPDLTYEHFNAVLKALLTKDLAGAPPIKAAQASALALGWANLIALHADHETAVGKKEFPKLLEIQAGLYQLSLTSGIQKISDKAYSFLRDFFASEDSLAHRYFDKLLALEPSSGVIVMLCTIVRYLHQEHGTMELLEKHKAKLLDHLVKGLITVKTKPHASDVIACSILLKAITKDELRTIVVPALQRSMLRSAEVVLRAVGAIVNEIELDVSDYALDLGKPLVQNLASKEETVRQEAVESLKQVALKCGTASAIETLLKEVFAVLNGSGGKITVAELRINLLQGAGNLSCNKIPSQKVQTILPAVCDHFSKVIEAEIQEKVVCHALEMFGLWTVNHRGDIPAKIVQLFKKGLDAKAQTIRTSYLQWFLSCLHDGKLPSGTDFTTTLSKIVERAAQSPTQTPVVSEGVGAACILLLTNPTVCEKLKDFWNIVLDTSKSPFLSDRFLATTNAETRCYVMVICEQLLIKHRNELKGTSSTDPLIRAATVCVMSAQAKVRRYCLPLVTKIVNSEEGVSLAKCLLAELTRYVECTKILSEGEPAEEGVAPAQALVDAVCTVCNVEKVANPDAQSLALGALLCSHHPAAVSMRSDLWESILERYGLYGKQFIALNTAQIEEVFFTGYKATAMYENTLATLSRISPELILSVLVKNVTDQLNNSRMSNVTDEEYFTYLTPEGELYDKSVIPSTDEQVQTAHLKRENKAYSYKEQVEELQLRRELEEKRRKEGKWKPPQLTPKQKEVIDKQREKENAIKARLQALHDTITTLISQIEGAAKGTPKQLPLFFPALLPAILRVFSSPLAAPAMVKLYYRLKDICFGEDRVELGRDIAIATIRLSKPHCDLEESWCTANLVELASDILVALYDETIDMYNVHREEEGSKHYLLDAPAFSYTFEFLKRALTLPEAKKDESLLINGVQIIAYHAQLKGDTVDGKDLGDVYHPLYMPRLEMIRLLLRLIQQHKGRVQTQAVAALLDVAESCSGREYTTRADQREIDALLVALQEELDAVRDVALRALAIMIDVLPSIADDYEFGLRLTRRLWVSKHDLSPDIKQLATGIWQDGGYEVPFVMADELMKDIIHPELCVQKAAAAALVSILVEDSSTIDGVVEQLLEIYREKVVMIPAKLDQFDREVEPAIDPWGPRRGVAITLGSISPFLTPELVKSVIQFMVRSGLRDRQEIVHKEMLAASLAIVDHHGKDSVTYLLPTFEYFLDKAPSKGAYDNIRQAVVILMGSLARHLDREDERIQPIIDRLLAALETPSQQVQEAVANCIPHLIPSVKDKAPDIVKKLLQQLVKSEKYGVRRGAAYGIAGVVKGLGILSLKQLDIMSKLTHYIQDKKNYKSREGALFAFEMLCSTLGRLFEPYIVHVLPHLLQCFGDSSVYVRQAADECAKTVMAKLSAHGVKLVLPSLLNALDEDSWRTKTASVELLGSMAFCAPKQLSSCLPSIVPKLMEVLGDSHIKVQEAGANALRVIGSVIKNPEIQAIVPVLLTALEDPSSKTSACLQSLLETKFVHFIDAPSLALIMPVVQRAFMDRSTETRKMAAQIIGNMYSLTDQKDLTPYLPNIIPGLKTSLLDPVPEVRGVSARALGAMVRGMGESSFEDLLPWLMQTLTSESSSVDRSGAAQGLSEVVGGLGVEKLHKLMPEIIATAERTDIAPHVKDGYIMMFIYMPSAFPNDFTPYIGQIINPILKALADENEYVRDTALKAGQRIVNLYAESAITLLLPELEKGLFDDNWRIRYSSVQLLGDLLYKISGVSGKMTTQTASEDDNFGTEQSHKAIIRSLGADRRNRVLAGLYMGRSDVSLMVRQAALHVWKVVVTNTPRTLREILPTLFSLLLGCLASTSYDKRQVAARTLGDLVRKLGERVLPEIIPILERGLSSDQADQRQGVCIGLSEIMASTSRDMVLTFVNSLVPTVRKALADPLPEVRHAAAKTFDSLHTTVGARALEDILPSMLESLADPDPDVAEWTLDGLRQVMAIKSRVVLPYLIPQLTAKPVNTKALSILASVAGEALTKYLPKILPALLAALAAAQGTPEEVQELEYCQAVILSVSDEVGIRTIMDTVMESTKSEIPETRRAAATLLCAFCTHSPGDYSQYVPQLLRGLLWLLSDGDRDVLQRSWDALNAVTKTLDSAQQIAHVTDVRQAVKFASSDLPKGGELPGFCLPKGITPLLPVFREAILNGLPEEKENAAQGLGEVIKLTSPTSLQPSVVHITGPLIRILGDRFNAGVKAAVLETLAILLHKVGIMLKQFLPQLQTTFLKALHDPSRTVRIKAGHALAELIVIHTRPDPLFVEMHNGIKNADDTAVRETMLQALRGIVTPAGDKMTEPLRKQIYGTLAGMLAHPEDVSRAAAAGCFGALCRWLTPEQVDDALTGHMLNEDYGDDATLRHGRTAALFVALKEHPTGIVTTKYEPKICKVITGALVSDKISVAMNGVRAGGYLLQYGMTDGTAKLSTAVIGPFVKSMNHSSNEVKQLLAKTCTYLARVVPAERIAPEYLKLAIPMLVNGTKEKNGYVRSNSEIALVHVLRLRDGEEFHQRCITLLEPGARESLSEVVSKVLRKVAMQAVGKEEELDDTILT</sequence>
<dbReference type="FunFam" id="1.25.10.10:FF:000096">
    <property type="entry name" value="eIF-2-alpha kinase activator gcn1"/>
    <property type="match status" value="1"/>
</dbReference>
<dbReference type="GO" id="GO:0006417">
    <property type="term" value="P:regulation of translation"/>
    <property type="evidence" value="ECO:0007669"/>
    <property type="project" value="TreeGrafter"/>
</dbReference>
<dbReference type="FunFam" id="3.10.20.90:FF:000174">
    <property type="entry name" value="Small ubiquitin-related modifier"/>
    <property type="match status" value="1"/>
</dbReference>
<dbReference type="EnsemblMetazoa" id="AMIN003511-RA">
    <property type="protein sequence ID" value="AMIN003511-PA"/>
    <property type="gene ID" value="AMIN003511"/>
</dbReference>
<feature type="domain" description="Ubiquitin-like" evidence="6">
    <location>
        <begin position="14"/>
        <end position="91"/>
    </location>
</feature>
<dbReference type="SUPFAM" id="SSF54236">
    <property type="entry name" value="Ubiquitin-like"/>
    <property type="match status" value="1"/>
</dbReference>
<dbReference type="GO" id="GO:0005829">
    <property type="term" value="C:cytosol"/>
    <property type="evidence" value="ECO:0007669"/>
    <property type="project" value="TreeGrafter"/>
</dbReference>
<dbReference type="Pfam" id="PF24987">
    <property type="entry name" value="HEAT_EF3_N"/>
    <property type="match status" value="2"/>
</dbReference>
<dbReference type="VEuPathDB" id="VectorBase:AMIN003511"/>
<evidence type="ECO:0000256" key="5">
    <source>
        <dbReference type="SAM" id="MobiDB-lite"/>
    </source>
</evidence>
<dbReference type="Pfam" id="PF24984">
    <property type="entry name" value="HEAT_EF3_GNC1"/>
    <property type="match status" value="1"/>
</dbReference>
<protein>
    <recommendedName>
        <fullName evidence="6">Ubiquitin-like domain-containing protein</fullName>
    </recommendedName>
</protein>
<feature type="repeat" description="HEAT" evidence="4">
    <location>
        <begin position="2088"/>
        <end position="2125"/>
    </location>
</feature>
<dbReference type="Gene3D" id="3.10.20.90">
    <property type="entry name" value="Phosphatidylinositol 3-kinase Catalytic Subunit, Chain A, domain 1"/>
    <property type="match status" value="1"/>
</dbReference>
<feature type="region of interest" description="Disordered" evidence="5">
    <location>
        <begin position="898"/>
        <end position="917"/>
    </location>
</feature>
<keyword evidence="3" id="KW-0677">Repeat</keyword>
<dbReference type="PROSITE" id="PS50053">
    <property type="entry name" value="UBIQUITIN_2"/>
    <property type="match status" value="1"/>
</dbReference>
<dbReference type="GO" id="GO:0000226">
    <property type="term" value="P:microtubule cytoskeleton organization"/>
    <property type="evidence" value="ECO:0007669"/>
    <property type="project" value="UniProtKB-ARBA"/>
</dbReference>
<dbReference type="InterPro" id="IPR000626">
    <property type="entry name" value="Ubiquitin-like_dom"/>
</dbReference>